<dbReference type="KEGG" id="nsh:GXM_04770"/>
<proteinExistence type="predicted"/>
<reference evidence="1 2" key="1">
    <citation type="submission" date="2019-10" db="EMBL/GenBank/DDBJ databases">
        <title>Genomic and transcriptomic insights into the perfect genentic adaptation of a filamentous nitrogen-fixing cyanobacterium to rice fields.</title>
        <authorList>
            <person name="Chen Z."/>
        </authorList>
    </citation>
    <scope>NUCLEOTIDE SEQUENCE [LARGE SCALE GENOMIC DNA]</scope>
    <source>
        <strain evidence="1">CCNUC1</strain>
    </source>
</reference>
<accession>A0A5P8W3R2</accession>
<organism evidence="1 2">
    <name type="scientific">Nostoc sphaeroides CCNUC1</name>
    <dbReference type="NCBI Taxonomy" id="2653204"/>
    <lineage>
        <taxon>Bacteria</taxon>
        <taxon>Bacillati</taxon>
        <taxon>Cyanobacteriota</taxon>
        <taxon>Cyanophyceae</taxon>
        <taxon>Nostocales</taxon>
        <taxon>Nostocaceae</taxon>
        <taxon>Nostoc</taxon>
    </lineage>
</organism>
<gene>
    <name evidence="1" type="ORF">GXM_04770</name>
</gene>
<dbReference type="EMBL" id="CP045226">
    <property type="protein sequence ID" value="QFS47280.1"/>
    <property type="molecule type" value="Genomic_DNA"/>
</dbReference>
<dbReference type="AlphaFoldDB" id="A0A5P8W3R2"/>
<dbReference type="Proteomes" id="UP000326678">
    <property type="component" value="Chromosome Gxm1"/>
</dbReference>
<sequence length="39" mass="4339">MVLPVSFLSKNAQNNNTFAKKRGSLAFAEIAQHKSVLDY</sequence>
<keyword evidence="2" id="KW-1185">Reference proteome</keyword>
<evidence type="ECO:0000313" key="1">
    <source>
        <dbReference type="EMBL" id="QFS47280.1"/>
    </source>
</evidence>
<evidence type="ECO:0000313" key="2">
    <source>
        <dbReference type="Proteomes" id="UP000326678"/>
    </source>
</evidence>
<protein>
    <submittedName>
        <fullName evidence="1">Uncharacterized protein</fullName>
    </submittedName>
</protein>
<name>A0A5P8W3R2_9NOSO</name>